<evidence type="ECO:0000313" key="1">
    <source>
        <dbReference type="EMBL" id="EGO30140.1"/>
    </source>
</evidence>
<organism evidence="2">
    <name type="scientific">Serpula lacrymans var. lacrymans (strain S7.9)</name>
    <name type="common">Dry rot fungus</name>
    <dbReference type="NCBI Taxonomy" id="578457"/>
    <lineage>
        <taxon>Eukaryota</taxon>
        <taxon>Fungi</taxon>
        <taxon>Dikarya</taxon>
        <taxon>Basidiomycota</taxon>
        <taxon>Agaricomycotina</taxon>
        <taxon>Agaricomycetes</taxon>
        <taxon>Agaricomycetidae</taxon>
        <taxon>Boletales</taxon>
        <taxon>Coniophorineae</taxon>
        <taxon>Serpulaceae</taxon>
        <taxon>Serpula</taxon>
    </lineage>
</organism>
<dbReference type="HOGENOM" id="CLU_045727_0_0_1"/>
<gene>
    <name evidence="1" type="ORF">SERLADRAFT_404450</name>
</gene>
<dbReference type="KEGG" id="sla:SERLADRAFT_404450"/>
<dbReference type="RefSeq" id="XP_007312024.1">
    <property type="nucleotide sequence ID" value="XM_007311962.1"/>
</dbReference>
<name>F8ND56_SERL9</name>
<reference evidence="2" key="1">
    <citation type="journal article" date="2011" name="Science">
        <title>The plant cell wall-decomposing machinery underlies the functional diversity of forest fungi.</title>
        <authorList>
            <person name="Eastwood D.C."/>
            <person name="Floudas D."/>
            <person name="Binder M."/>
            <person name="Majcherczyk A."/>
            <person name="Schneider P."/>
            <person name="Aerts A."/>
            <person name="Asiegbu F.O."/>
            <person name="Baker S.E."/>
            <person name="Barry K."/>
            <person name="Bendiksby M."/>
            <person name="Blumentritt M."/>
            <person name="Coutinho P.M."/>
            <person name="Cullen D."/>
            <person name="de Vries R.P."/>
            <person name="Gathman A."/>
            <person name="Goodell B."/>
            <person name="Henrissat B."/>
            <person name="Ihrmark K."/>
            <person name="Kauserud H."/>
            <person name="Kohler A."/>
            <person name="LaButti K."/>
            <person name="Lapidus A."/>
            <person name="Lavin J.L."/>
            <person name="Lee Y.-H."/>
            <person name="Lindquist E."/>
            <person name="Lilly W."/>
            <person name="Lucas S."/>
            <person name="Morin E."/>
            <person name="Murat C."/>
            <person name="Oguiza J.A."/>
            <person name="Park J."/>
            <person name="Pisabarro A.G."/>
            <person name="Riley R."/>
            <person name="Rosling A."/>
            <person name="Salamov A."/>
            <person name="Schmidt O."/>
            <person name="Schmutz J."/>
            <person name="Skrede I."/>
            <person name="Stenlid J."/>
            <person name="Wiebenga A."/>
            <person name="Xie X."/>
            <person name="Kuees U."/>
            <person name="Hibbett D.S."/>
            <person name="Hoffmeister D."/>
            <person name="Hoegberg N."/>
            <person name="Martin F."/>
            <person name="Grigoriev I.V."/>
            <person name="Watkinson S.C."/>
        </authorList>
    </citation>
    <scope>NUCLEOTIDE SEQUENCE [LARGE SCALE GENOMIC DNA]</scope>
    <source>
        <strain evidence="2">S7.9</strain>
    </source>
</reference>
<proteinExistence type="predicted"/>
<sequence length="339" mass="37316">MYCLRQARALAMNDIIVVLDQLLVWTLEIGLMTRLCEKVSKAKAGCFHQNRRGQWLVVANAVMAFLNTRKAPQEKHHERRETAVNPLGSIRVANLSITGAKAEVLRKTSLSLAFAKGHGETNLGNNLLSKSTKRHVLWQLELSYVIRGQNHDLDNDLAVLGRPLGGSGNLVGGGTFVTKFYIGAGDWKVGDISEEMCCGVDENCPCATMATFENVILHAGRLLNYLFRSFLDGVQDRTGRGVRTECADFHVAENVEGTLTRSVMSNRDVQEIPRMGCSPNYGACKVIGGNISGVIGVIPRYLNDSNIGNIWIIIYGDIISRAGTIHRYIIRLLAFKDNG</sequence>
<evidence type="ECO:0000313" key="2">
    <source>
        <dbReference type="Proteomes" id="UP000008064"/>
    </source>
</evidence>
<dbReference type="Proteomes" id="UP000008064">
    <property type="component" value="Unassembled WGS sequence"/>
</dbReference>
<dbReference type="EMBL" id="GL945428">
    <property type="protein sequence ID" value="EGO30140.1"/>
    <property type="molecule type" value="Genomic_DNA"/>
</dbReference>
<dbReference type="GeneID" id="18812334"/>
<protein>
    <submittedName>
        <fullName evidence="1">Uncharacterized protein</fullName>
    </submittedName>
</protein>
<dbReference type="AlphaFoldDB" id="F8ND56"/>
<accession>F8ND56</accession>